<organism evidence="1 2">
    <name type="scientific">Elsinoe australis</name>
    <dbReference type="NCBI Taxonomy" id="40998"/>
    <lineage>
        <taxon>Eukaryota</taxon>
        <taxon>Fungi</taxon>
        <taxon>Dikarya</taxon>
        <taxon>Ascomycota</taxon>
        <taxon>Pezizomycotina</taxon>
        <taxon>Dothideomycetes</taxon>
        <taxon>Dothideomycetidae</taxon>
        <taxon>Myriangiales</taxon>
        <taxon>Elsinoaceae</taxon>
        <taxon>Elsinoe</taxon>
    </lineage>
</organism>
<gene>
    <name evidence="1" type="ORF">B9Z65_7027</name>
</gene>
<reference evidence="1 2" key="1">
    <citation type="submission" date="2017-05" db="EMBL/GenBank/DDBJ databases">
        <title>Draft genome sequence of Elsinoe australis.</title>
        <authorList>
            <person name="Cheng Q."/>
        </authorList>
    </citation>
    <scope>NUCLEOTIDE SEQUENCE [LARGE SCALE GENOMIC DNA]</scope>
    <source>
        <strain evidence="1 2">NL1</strain>
    </source>
</reference>
<dbReference type="Proteomes" id="UP000243723">
    <property type="component" value="Unassembled WGS sequence"/>
</dbReference>
<protein>
    <submittedName>
        <fullName evidence="1">Uncharacterized protein</fullName>
    </submittedName>
</protein>
<sequence>MTETLVPPKGPLARNQILTILDTYNSDSTVDQAKHNLKLGYCPCMVLRWFHEERTTSCQDMLATCAG</sequence>
<proteinExistence type="predicted"/>
<keyword evidence="2" id="KW-1185">Reference proteome</keyword>
<accession>A0A2P7Z4E7</accession>
<evidence type="ECO:0000313" key="1">
    <source>
        <dbReference type="EMBL" id="PSK43073.1"/>
    </source>
</evidence>
<dbReference type="EMBL" id="NHZQ01000331">
    <property type="protein sequence ID" value="PSK43073.1"/>
    <property type="molecule type" value="Genomic_DNA"/>
</dbReference>
<name>A0A2P7Z4E7_9PEZI</name>
<dbReference type="AlphaFoldDB" id="A0A2P7Z4E7"/>
<evidence type="ECO:0000313" key="2">
    <source>
        <dbReference type="Proteomes" id="UP000243723"/>
    </source>
</evidence>
<comment type="caution">
    <text evidence="1">The sequence shown here is derived from an EMBL/GenBank/DDBJ whole genome shotgun (WGS) entry which is preliminary data.</text>
</comment>